<name>A0A6G9QR44_9GAMM</name>
<protein>
    <submittedName>
        <fullName evidence="1">Uncharacterized protein</fullName>
    </submittedName>
</protein>
<keyword evidence="2" id="KW-1185">Reference proteome</keyword>
<dbReference type="AlphaFoldDB" id="A0A6G9QR44"/>
<dbReference type="KEGG" id="saes:HBH39_19045"/>
<geneLocation type="plasmid" evidence="1 2">
    <name>pPN3F2_2</name>
</geneLocation>
<proteinExistence type="predicted"/>
<dbReference type="EMBL" id="CP050315">
    <property type="protein sequence ID" value="QIR16573.1"/>
    <property type="molecule type" value="Genomic_DNA"/>
</dbReference>
<sequence length="408" mass="45943">MPAINLDELTKKAVAASNEMRDGAKRFGDQLQGVMAKIAMRARQEYPQCINDYFDWVIGEVGTVDRAIFCAAHYFNKMPDEVIDAIQQMGIEPNQLNKEVFLAKWAYRTTVLEKATSINMNSHRTLIYANNDNDNSGRIRIHLQLGKKERFEVEVLLDGQGNGSYISIKSDAQSSPLLLLNKKKLQTQVMLEKSDLHCAVPLESLLYLSNDESISTFTELGELSFYKNNSLQLTFFVNLLEAYKNDGTLDDEAQTKVCRLARQLSQVQVEAITQLINVSTELRDNAALFKAVNTFFSYKHPKDSHNPLVKSIDCVLLDRAASKQAESEVEFLTFLSAVNSQLNVPIEEGLFTVTQRVIKHNKSEMDELQQSLQLSDNIAQALEKLSIPVDDIELNKNNDQATTIINAI</sequence>
<evidence type="ECO:0000313" key="1">
    <source>
        <dbReference type="EMBL" id="QIR16573.1"/>
    </source>
</evidence>
<organism evidence="1 2">
    <name type="scientific">Shewanella aestuarii</name>
    <dbReference type="NCBI Taxonomy" id="1028752"/>
    <lineage>
        <taxon>Bacteria</taxon>
        <taxon>Pseudomonadati</taxon>
        <taxon>Pseudomonadota</taxon>
        <taxon>Gammaproteobacteria</taxon>
        <taxon>Alteromonadales</taxon>
        <taxon>Shewanellaceae</taxon>
        <taxon>Shewanella</taxon>
    </lineage>
</organism>
<keyword evidence="1" id="KW-0614">Plasmid</keyword>
<dbReference type="RefSeq" id="WP_167680401.1">
    <property type="nucleotide sequence ID" value="NZ_CP050315.1"/>
</dbReference>
<gene>
    <name evidence="1" type="ORF">HBH39_19045</name>
</gene>
<accession>A0A6G9QR44</accession>
<dbReference type="Proteomes" id="UP000502608">
    <property type="component" value="Plasmid pPN3F2_2"/>
</dbReference>
<evidence type="ECO:0000313" key="2">
    <source>
        <dbReference type="Proteomes" id="UP000502608"/>
    </source>
</evidence>
<reference evidence="1 2" key="1">
    <citation type="submission" date="2020-03" db="EMBL/GenBank/DDBJ databases">
        <title>Complete genome sequence of Shewanella sp.</title>
        <authorList>
            <person name="Kim Y.-S."/>
            <person name="Kim S.-J."/>
            <person name="Jung H.-K."/>
            <person name="Kim K.-H."/>
        </authorList>
    </citation>
    <scope>NUCLEOTIDE SEQUENCE [LARGE SCALE GENOMIC DNA]</scope>
    <source>
        <strain evidence="1 2">PN3F2</strain>
        <plasmid evidence="1 2">pPN3F2_2</plasmid>
    </source>
</reference>